<sequence>MSIPVFLSHPRPINNIQSDFIEKLSNKLSGSGFEPLTLGVNRYDMKAPLEGIITLMNNTYGLITVALKRAHIKKGMDSPQTKHPKIISDKWLTSPYCQIETAMGYQSGLPVLILKEKGVLEEGVLEKGVTGGYISEIDLSESCDKYLNSNEFKGLLAQWKIAVMKQYGKDLNS</sequence>
<dbReference type="RefSeq" id="WP_046326854.1">
    <property type="nucleotide sequence ID" value="NZ_CP084389.1"/>
</dbReference>
<evidence type="ECO:0000313" key="2">
    <source>
        <dbReference type="Proteomes" id="UP001164557"/>
    </source>
</evidence>
<name>A0AA47GHD2_9LACO</name>
<organism evidence="1 2">
    <name type="scientific">Lactobacillus helsingborgensis</name>
    <dbReference type="NCBI Taxonomy" id="1218494"/>
    <lineage>
        <taxon>Bacteria</taxon>
        <taxon>Bacillati</taxon>
        <taxon>Bacillota</taxon>
        <taxon>Bacilli</taxon>
        <taxon>Lactobacillales</taxon>
        <taxon>Lactobacillaceae</taxon>
        <taxon>Lactobacillus</taxon>
    </lineage>
</organism>
<dbReference type="EMBL" id="CP084389">
    <property type="protein sequence ID" value="UZX30127.1"/>
    <property type="molecule type" value="Genomic_DNA"/>
</dbReference>
<evidence type="ECO:0000313" key="1">
    <source>
        <dbReference type="EMBL" id="UZX30127.1"/>
    </source>
</evidence>
<reference evidence="1" key="1">
    <citation type="submission" date="2021-09" db="EMBL/GenBank/DDBJ databases">
        <title>Lactobacillus species from Apis mellifera, Switzerland.</title>
        <authorList>
            <person name="Pfister J."/>
            <person name="Brown A."/>
            <person name="Neumann P."/>
            <person name="Collaud A."/>
            <person name="Retschnig G."/>
            <person name="Perreten V."/>
        </authorList>
    </citation>
    <scope>NUCLEOTIDE SEQUENCE</scope>
    <source>
        <strain evidence="1">IBH002</strain>
    </source>
</reference>
<dbReference type="AlphaFoldDB" id="A0AA47GHD2"/>
<gene>
    <name evidence="1" type="ORF">LDX53_02685</name>
</gene>
<dbReference type="Proteomes" id="UP001164557">
    <property type="component" value="Chromosome"/>
</dbReference>
<keyword evidence="2" id="KW-1185">Reference proteome</keyword>
<proteinExistence type="predicted"/>
<protein>
    <submittedName>
        <fullName evidence="1">Uncharacterized protein</fullName>
    </submittedName>
</protein>
<accession>A0AA47GHD2</accession>